<feature type="coiled-coil region" evidence="6">
    <location>
        <begin position="160"/>
        <end position="187"/>
    </location>
</feature>
<organism evidence="10 11">
    <name type="scientific">Neobacillus novalis</name>
    <dbReference type="NCBI Taxonomy" id="220687"/>
    <lineage>
        <taxon>Bacteria</taxon>
        <taxon>Bacillati</taxon>
        <taxon>Bacillota</taxon>
        <taxon>Bacilli</taxon>
        <taxon>Bacillales</taxon>
        <taxon>Bacillaceae</taxon>
        <taxon>Neobacillus</taxon>
    </lineage>
</organism>
<dbReference type="EMBL" id="CP126114">
    <property type="protein sequence ID" value="WHY85506.1"/>
    <property type="molecule type" value="Genomic_DNA"/>
</dbReference>
<keyword evidence="7" id="KW-1133">Transmembrane helix</keyword>
<proteinExistence type="predicted"/>
<dbReference type="Gene3D" id="1.20.5.1930">
    <property type="match status" value="1"/>
</dbReference>
<dbReference type="PANTHER" id="PTHR24421">
    <property type="entry name" value="NITRATE/NITRITE SENSOR PROTEIN NARX-RELATED"/>
    <property type="match status" value="1"/>
</dbReference>
<dbReference type="InterPro" id="IPR056374">
    <property type="entry name" value="DesK/YvfT_N"/>
</dbReference>
<evidence type="ECO:0000256" key="2">
    <source>
        <dbReference type="ARBA" id="ARBA00012438"/>
    </source>
</evidence>
<comment type="catalytic activity">
    <reaction evidence="1">
        <text>ATP + protein L-histidine = ADP + protein N-phospho-L-histidine.</text>
        <dbReference type="EC" id="2.7.13.3"/>
    </reaction>
</comment>
<evidence type="ECO:0000256" key="6">
    <source>
        <dbReference type="SAM" id="Coils"/>
    </source>
</evidence>
<dbReference type="AlphaFoldDB" id="A0AA95MQQ7"/>
<dbReference type="GO" id="GO:0046983">
    <property type="term" value="F:protein dimerization activity"/>
    <property type="evidence" value="ECO:0007669"/>
    <property type="project" value="InterPro"/>
</dbReference>
<feature type="transmembrane region" description="Helical" evidence="7">
    <location>
        <begin position="64"/>
        <end position="85"/>
    </location>
</feature>
<keyword evidence="3" id="KW-0808">Transferase</keyword>
<evidence type="ECO:0000256" key="4">
    <source>
        <dbReference type="ARBA" id="ARBA00022777"/>
    </source>
</evidence>
<feature type="transmembrane region" description="Helical" evidence="7">
    <location>
        <begin position="137"/>
        <end position="154"/>
    </location>
</feature>
<dbReference type="CDD" id="cd16917">
    <property type="entry name" value="HATPase_UhpB-NarQ-NarX-like"/>
    <property type="match status" value="1"/>
</dbReference>
<protein>
    <recommendedName>
        <fullName evidence="2">histidine kinase</fullName>
        <ecNumber evidence="2">2.7.13.3</ecNumber>
    </recommendedName>
</protein>
<feature type="transmembrane region" description="Helical" evidence="7">
    <location>
        <begin position="105"/>
        <end position="125"/>
    </location>
</feature>
<evidence type="ECO:0000256" key="3">
    <source>
        <dbReference type="ARBA" id="ARBA00022679"/>
    </source>
</evidence>
<dbReference type="Proteomes" id="UP001178288">
    <property type="component" value="Chromosome"/>
</dbReference>
<dbReference type="InterPro" id="IPR036890">
    <property type="entry name" value="HATPase_C_sf"/>
</dbReference>
<evidence type="ECO:0000313" key="10">
    <source>
        <dbReference type="EMBL" id="WHY85506.1"/>
    </source>
</evidence>
<dbReference type="GO" id="GO:0016020">
    <property type="term" value="C:membrane"/>
    <property type="evidence" value="ECO:0007669"/>
    <property type="project" value="InterPro"/>
</dbReference>
<feature type="domain" description="DesK/YvfT N-terminal" evidence="9">
    <location>
        <begin position="1"/>
        <end position="150"/>
    </location>
</feature>
<keyword evidence="7" id="KW-0812">Transmembrane</keyword>
<dbReference type="RefSeq" id="WP_066092059.1">
    <property type="nucleotide sequence ID" value="NZ_CP126114.1"/>
</dbReference>
<keyword evidence="4 10" id="KW-0418">Kinase</keyword>
<reference evidence="10" key="1">
    <citation type="submission" date="2023-05" db="EMBL/GenBank/DDBJ databases">
        <title>Comparative genomics of Bacillaceae isolates and their secondary metabolite potential.</title>
        <authorList>
            <person name="Song L."/>
            <person name="Nielsen L.J."/>
            <person name="Mohite O."/>
            <person name="Xu X."/>
            <person name="Weber T."/>
            <person name="Kovacs A.T."/>
        </authorList>
    </citation>
    <scope>NUCLEOTIDE SEQUENCE</scope>
    <source>
        <strain evidence="10">XLM17</strain>
    </source>
</reference>
<sequence>MKKSFSIFPSQFGFFPYIFLVYIGYPVFSLLKETGAKQMIGYGMVLLFLVTYRQLYFSMGKRKFTYWLAVQLTIVFIFSMLYHLNYMFLGFFPANFIGWYNDQKVFKRGFLSLTFVQIFPFIFYIWKTKTFFTPSELLYYVPFLIIMLISPFGIRSLNRRMELEKELDQANKQIEELVKREERVRIARDLHDTLGHTLSLLTLKSQLVQRLTAIDPERARLEAKEMEVTSRAALKQVRELVTDMRAATIAEELLQVQQILRAARITYQYDGDIDFSRISPFAQNIVGMCLREAATNVVKHSRAAHCSISIKLLSDKMNIVVRDDGMGVTKAKPFGNGLRGMEERLALVDGGLGLKNQNGAVLEMNVPIIKKAGGAAV</sequence>
<evidence type="ECO:0000259" key="9">
    <source>
        <dbReference type="Pfam" id="PF23540"/>
    </source>
</evidence>
<dbReference type="InterPro" id="IPR011712">
    <property type="entry name" value="Sig_transdc_His_kin_sub3_dim/P"/>
</dbReference>
<feature type="transmembrane region" description="Helical" evidence="7">
    <location>
        <begin position="12"/>
        <end position="28"/>
    </location>
</feature>
<keyword evidence="7" id="KW-0472">Membrane</keyword>
<dbReference type="Pfam" id="PF23540">
    <property type="entry name" value="DesK_N"/>
    <property type="match status" value="1"/>
</dbReference>
<feature type="transmembrane region" description="Helical" evidence="7">
    <location>
        <begin position="40"/>
        <end position="57"/>
    </location>
</feature>
<gene>
    <name evidence="10" type="ORF">QNH39_23310</name>
</gene>
<dbReference type="SUPFAM" id="SSF55874">
    <property type="entry name" value="ATPase domain of HSP90 chaperone/DNA topoisomerase II/histidine kinase"/>
    <property type="match status" value="1"/>
</dbReference>
<dbReference type="KEGG" id="nnv:QNH39_23310"/>
<dbReference type="Pfam" id="PF07730">
    <property type="entry name" value="HisKA_3"/>
    <property type="match status" value="1"/>
</dbReference>
<dbReference type="InterPro" id="IPR050482">
    <property type="entry name" value="Sensor_HK_TwoCompSys"/>
</dbReference>
<name>A0AA95MQQ7_9BACI</name>
<feature type="domain" description="Signal transduction histidine kinase subgroup 3 dimerisation and phosphoacceptor" evidence="8">
    <location>
        <begin position="182"/>
        <end position="247"/>
    </location>
</feature>
<keyword evidence="5" id="KW-0902">Two-component regulatory system</keyword>
<dbReference type="Gene3D" id="3.30.565.10">
    <property type="entry name" value="Histidine kinase-like ATPase, C-terminal domain"/>
    <property type="match status" value="1"/>
</dbReference>
<dbReference type="EC" id="2.7.13.3" evidence="2"/>
<dbReference type="GO" id="GO:0000155">
    <property type="term" value="F:phosphorelay sensor kinase activity"/>
    <property type="evidence" value="ECO:0007669"/>
    <property type="project" value="InterPro"/>
</dbReference>
<evidence type="ECO:0000259" key="8">
    <source>
        <dbReference type="Pfam" id="PF07730"/>
    </source>
</evidence>
<accession>A0AA95MQQ7</accession>
<keyword evidence="11" id="KW-1185">Reference proteome</keyword>
<evidence type="ECO:0000313" key="11">
    <source>
        <dbReference type="Proteomes" id="UP001178288"/>
    </source>
</evidence>
<evidence type="ECO:0000256" key="7">
    <source>
        <dbReference type="SAM" id="Phobius"/>
    </source>
</evidence>
<keyword evidence="6" id="KW-0175">Coiled coil</keyword>
<evidence type="ECO:0000256" key="5">
    <source>
        <dbReference type="ARBA" id="ARBA00023012"/>
    </source>
</evidence>
<dbReference type="PANTHER" id="PTHR24421:SF63">
    <property type="entry name" value="SENSOR HISTIDINE KINASE DESK"/>
    <property type="match status" value="1"/>
</dbReference>
<evidence type="ECO:0000256" key="1">
    <source>
        <dbReference type="ARBA" id="ARBA00000085"/>
    </source>
</evidence>